<evidence type="ECO:0000313" key="1">
    <source>
        <dbReference type="EMBL" id="GLQ18112.1"/>
    </source>
</evidence>
<dbReference type="InterPro" id="IPR023393">
    <property type="entry name" value="START-like_dom_sf"/>
</dbReference>
<reference evidence="1" key="1">
    <citation type="journal article" date="2014" name="Int. J. Syst. Evol. Microbiol.">
        <title>Complete genome of a new Firmicutes species belonging to the dominant human colonic microbiota ('Ruminococcus bicirculans') reveals two chromosomes and a selective capacity to utilize plant glucans.</title>
        <authorList>
            <consortium name="NISC Comparative Sequencing Program"/>
            <person name="Wegmann U."/>
            <person name="Louis P."/>
            <person name="Goesmann A."/>
            <person name="Henrissat B."/>
            <person name="Duncan S.H."/>
            <person name="Flint H.J."/>
        </authorList>
    </citation>
    <scope>NUCLEOTIDE SEQUENCE</scope>
    <source>
        <strain evidence="1">NBRC 107169</strain>
    </source>
</reference>
<protein>
    <recommendedName>
        <fullName evidence="3">SRPBCC family protein</fullName>
    </recommendedName>
</protein>
<dbReference type="InterPro" id="IPR019587">
    <property type="entry name" value="Polyketide_cyclase/dehydratase"/>
</dbReference>
<dbReference type="EMBL" id="BSNI01000002">
    <property type="protein sequence ID" value="GLQ18112.1"/>
    <property type="molecule type" value="Genomic_DNA"/>
</dbReference>
<comment type="caution">
    <text evidence="1">The sequence shown here is derived from an EMBL/GenBank/DDBJ whole genome shotgun (WGS) entry which is preliminary data.</text>
</comment>
<name>A0ABQ5UVV0_9HYPH</name>
<reference evidence="1" key="2">
    <citation type="submission" date="2023-01" db="EMBL/GenBank/DDBJ databases">
        <title>Draft genome sequence of Maritalea porphyrae strain NBRC 107169.</title>
        <authorList>
            <person name="Sun Q."/>
            <person name="Mori K."/>
        </authorList>
    </citation>
    <scope>NUCLEOTIDE SEQUENCE</scope>
    <source>
        <strain evidence="1">NBRC 107169</strain>
    </source>
</reference>
<dbReference type="RefSeq" id="WP_284364760.1">
    <property type="nucleotide sequence ID" value="NZ_BSNI01000002.1"/>
</dbReference>
<dbReference type="Proteomes" id="UP001161405">
    <property type="component" value="Unassembled WGS sequence"/>
</dbReference>
<evidence type="ECO:0008006" key="3">
    <source>
        <dbReference type="Google" id="ProtNLM"/>
    </source>
</evidence>
<dbReference type="Gene3D" id="3.30.530.20">
    <property type="match status" value="1"/>
</dbReference>
<sequence length="144" mass="15951">MSEIFAVEETINAPVHVVWAHLTEPEKLGLWMPAIEHVHTANGEHTSPENPLRYRAGGKELFSPVVDYVPLMLIAYRSTRGNFSATYVYQIDADESGTRISLNASCEAKGLMVLMQPLLKSVIKKADSVQLKMLKAVVEQQADA</sequence>
<dbReference type="Pfam" id="PF10604">
    <property type="entry name" value="Polyketide_cyc2"/>
    <property type="match status" value="1"/>
</dbReference>
<organism evidence="1 2">
    <name type="scientific">Maritalea porphyrae</name>
    <dbReference type="NCBI Taxonomy" id="880732"/>
    <lineage>
        <taxon>Bacteria</taxon>
        <taxon>Pseudomonadati</taxon>
        <taxon>Pseudomonadota</taxon>
        <taxon>Alphaproteobacteria</taxon>
        <taxon>Hyphomicrobiales</taxon>
        <taxon>Devosiaceae</taxon>
        <taxon>Maritalea</taxon>
    </lineage>
</organism>
<evidence type="ECO:0000313" key="2">
    <source>
        <dbReference type="Proteomes" id="UP001161405"/>
    </source>
</evidence>
<gene>
    <name evidence="1" type="ORF">GCM10007879_23610</name>
</gene>
<dbReference type="SUPFAM" id="SSF55961">
    <property type="entry name" value="Bet v1-like"/>
    <property type="match status" value="1"/>
</dbReference>
<proteinExistence type="predicted"/>
<accession>A0ABQ5UVV0</accession>
<keyword evidence="2" id="KW-1185">Reference proteome</keyword>